<dbReference type="SUPFAM" id="SSF52794">
    <property type="entry name" value="PTS system IIB component-like"/>
    <property type="match status" value="1"/>
</dbReference>
<dbReference type="InterPro" id="IPR003501">
    <property type="entry name" value="PTS_EIIB_2/3"/>
</dbReference>
<keyword evidence="5" id="KW-1185">Reference proteome</keyword>
<organism evidence="4 5">
    <name type="scientific">Suttonella indologenes</name>
    <dbReference type="NCBI Taxonomy" id="13276"/>
    <lineage>
        <taxon>Bacteria</taxon>
        <taxon>Pseudomonadati</taxon>
        <taxon>Pseudomonadota</taxon>
        <taxon>Gammaproteobacteria</taxon>
        <taxon>Cardiobacteriales</taxon>
        <taxon>Cardiobacteriaceae</taxon>
        <taxon>Suttonella</taxon>
    </lineage>
</organism>
<name>A0A380MKX6_9GAMM</name>
<protein>
    <submittedName>
        <fullName evidence="4">PTS system ascorbate-specific transporter subunits IICB</fullName>
    </submittedName>
</protein>
<dbReference type="EMBL" id="UHIA01000003">
    <property type="protein sequence ID" value="SUO92185.1"/>
    <property type="molecule type" value="Genomic_DNA"/>
</dbReference>
<dbReference type="InterPro" id="IPR013011">
    <property type="entry name" value="PTS_EIIB_2"/>
</dbReference>
<dbReference type="Proteomes" id="UP000254575">
    <property type="component" value="Unassembled WGS sequence"/>
</dbReference>
<dbReference type="AlphaFoldDB" id="A0A380MKX6"/>
<evidence type="ECO:0000313" key="4">
    <source>
        <dbReference type="EMBL" id="SUO92185.1"/>
    </source>
</evidence>
<evidence type="ECO:0000256" key="1">
    <source>
        <dbReference type="ARBA" id="ARBA00022679"/>
    </source>
</evidence>
<dbReference type="PROSITE" id="PS51099">
    <property type="entry name" value="PTS_EIIB_TYPE_2"/>
    <property type="match status" value="1"/>
</dbReference>
<accession>A0A380MKX6</accession>
<dbReference type="OrthoDB" id="6603449at2"/>
<feature type="domain" description="PTS EIIB type-2" evidence="3">
    <location>
        <begin position="1"/>
        <end position="91"/>
    </location>
</feature>
<dbReference type="GO" id="GO:0009401">
    <property type="term" value="P:phosphoenolpyruvate-dependent sugar phosphotransferase system"/>
    <property type="evidence" value="ECO:0007669"/>
    <property type="project" value="UniProtKB-KW"/>
</dbReference>
<dbReference type="RefSeq" id="WP_115217720.1">
    <property type="nucleotide sequence ID" value="NZ_UHIA01000003.1"/>
</dbReference>
<evidence type="ECO:0000259" key="3">
    <source>
        <dbReference type="PROSITE" id="PS51099"/>
    </source>
</evidence>
<dbReference type="GO" id="GO:0008982">
    <property type="term" value="F:protein-N(PI)-phosphohistidine-sugar phosphotransferase activity"/>
    <property type="evidence" value="ECO:0007669"/>
    <property type="project" value="InterPro"/>
</dbReference>
<reference evidence="4 5" key="1">
    <citation type="submission" date="2018-06" db="EMBL/GenBank/DDBJ databases">
        <authorList>
            <consortium name="Pathogen Informatics"/>
            <person name="Doyle S."/>
        </authorList>
    </citation>
    <scope>NUCLEOTIDE SEQUENCE [LARGE SCALE GENOMIC DNA]</scope>
    <source>
        <strain evidence="4 5">NCTC10717</strain>
    </source>
</reference>
<keyword evidence="1" id="KW-0808">Transferase</keyword>
<dbReference type="Gene3D" id="3.40.50.2300">
    <property type="match status" value="1"/>
</dbReference>
<keyword evidence="2" id="KW-0598">Phosphotransferase system</keyword>
<sequence length="92" mass="9820">MKILAVCAHGLGSSFLMEMNLKKALKNLGIEAEVGHSDLSVTGNEDADLFVMGEDIAGSSSLDPQKIIKMKNLVSAAEYEEKLKAYFSAQGA</sequence>
<dbReference type="InterPro" id="IPR036095">
    <property type="entry name" value="PTS_EIIB-like_sf"/>
</dbReference>
<dbReference type="CDD" id="cd05563">
    <property type="entry name" value="PTS_IIB_ascorbate"/>
    <property type="match status" value="1"/>
</dbReference>
<proteinExistence type="predicted"/>
<evidence type="ECO:0000313" key="5">
    <source>
        <dbReference type="Proteomes" id="UP000254575"/>
    </source>
</evidence>
<dbReference type="Pfam" id="PF02302">
    <property type="entry name" value="PTS_IIB"/>
    <property type="match status" value="1"/>
</dbReference>
<evidence type="ECO:0000256" key="2">
    <source>
        <dbReference type="ARBA" id="ARBA00022683"/>
    </source>
</evidence>
<gene>
    <name evidence="4" type="ORF">NCTC10717_00423</name>
</gene>